<name>A0A2I1WJA9_9LACO</name>
<dbReference type="RefSeq" id="WP_089146696.1">
    <property type="nucleotide sequence ID" value="NZ_CP059140.1"/>
</dbReference>
<dbReference type="EMBL" id="JASOGN010000014">
    <property type="protein sequence ID" value="MDK6502526.1"/>
    <property type="molecule type" value="Genomic_DNA"/>
</dbReference>
<protein>
    <submittedName>
        <fullName evidence="1">Uncharacterized protein</fullName>
    </submittedName>
</protein>
<comment type="caution">
    <text evidence="1">The sequence shown here is derived from an EMBL/GenBank/DDBJ whole genome shotgun (WGS) entry which is preliminary data.</text>
</comment>
<proteinExistence type="predicted"/>
<evidence type="ECO:0000313" key="2">
    <source>
        <dbReference type="EMBL" id="MDK6502526.1"/>
    </source>
</evidence>
<organism evidence="1 3">
    <name type="scientific">Lactobacillus crispatus</name>
    <dbReference type="NCBI Taxonomy" id="47770"/>
    <lineage>
        <taxon>Bacteria</taxon>
        <taxon>Bacillati</taxon>
        <taxon>Bacillota</taxon>
        <taxon>Bacilli</taxon>
        <taxon>Lactobacillales</taxon>
        <taxon>Lactobacillaceae</taxon>
        <taxon>Lactobacillus</taxon>
    </lineage>
</organism>
<gene>
    <name evidence="1" type="ORF">F8251_02650</name>
    <name evidence="2" type="ORF">QP235_04845</name>
</gene>
<dbReference type="EMBL" id="WBOB01000007">
    <property type="protein sequence ID" value="KAB1977737.1"/>
    <property type="molecule type" value="Genomic_DNA"/>
</dbReference>
<reference evidence="2" key="2">
    <citation type="submission" date="2023-05" db="EMBL/GenBank/DDBJ databases">
        <title>Cataloging the Phylogenetic Diversity of Human Bladder Bacteria.</title>
        <authorList>
            <person name="Du J."/>
        </authorList>
    </citation>
    <scope>NUCLEOTIDE SEQUENCE</scope>
    <source>
        <strain evidence="2">UMB9226</strain>
    </source>
</reference>
<sequence>MDYEEKILEREQDAREEGLIKGREEGKEEGLKRGVKILVSSLKRAGNTKQEIMHLLEQNYGSDFTDEQLENFLKES</sequence>
<accession>A0A2I1WJA9</accession>
<evidence type="ECO:0000313" key="3">
    <source>
        <dbReference type="Proteomes" id="UP000430323"/>
    </source>
</evidence>
<reference evidence="1 3" key="1">
    <citation type="submission" date="2019-09" db="EMBL/GenBank/DDBJ databases">
        <title>Investigation of probiotic properties of different lactic acid bacteria.</title>
        <authorList>
            <person name="Jaomanjaka F."/>
            <person name="Blanc P."/>
        </authorList>
    </citation>
    <scope>NUCLEOTIDE SEQUENCE [LARGE SCALE GENOMIC DNA]</scope>
    <source>
        <strain evidence="1 3">BIO6272</strain>
    </source>
</reference>
<dbReference type="AlphaFoldDB" id="A0A2I1WJA9"/>
<dbReference type="Proteomes" id="UP001230300">
    <property type="component" value="Unassembled WGS sequence"/>
</dbReference>
<evidence type="ECO:0000313" key="1">
    <source>
        <dbReference type="EMBL" id="KAB1977737.1"/>
    </source>
</evidence>
<dbReference type="Proteomes" id="UP000430323">
    <property type="component" value="Unassembled WGS sequence"/>
</dbReference>